<dbReference type="InterPro" id="IPR007453">
    <property type="entry name" value="DsrC/TusE"/>
</dbReference>
<dbReference type="OrthoDB" id="9786347at2"/>
<dbReference type="NCBIfam" id="TIGR03342">
    <property type="entry name" value="dsrC_tusE_dsvC"/>
    <property type="match status" value="1"/>
</dbReference>
<gene>
    <name evidence="5" type="ORF">SAMN05421760_11556</name>
</gene>
<name>A0A1N7PJ71_9GAMM</name>
<dbReference type="PANTHER" id="PTHR37010">
    <property type="entry name" value="SULFURTRANSFERASE TUSE"/>
    <property type="match status" value="1"/>
</dbReference>
<dbReference type="GO" id="GO:0002143">
    <property type="term" value="P:tRNA wobble position uridine thiolation"/>
    <property type="evidence" value="ECO:0007669"/>
    <property type="project" value="TreeGrafter"/>
</dbReference>
<dbReference type="PIRSF" id="PIRSF006223">
    <property type="entry name" value="DsrC_TusE"/>
    <property type="match status" value="1"/>
</dbReference>
<dbReference type="InterPro" id="IPR043163">
    <property type="entry name" value="DsrC-like_N"/>
</dbReference>
<evidence type="ECO:0000256" key="4">
    <source>
        <dbReference type="PIRSR" id="PIRSR006223-50"/>
    </source>
</evidence>
<comment type="function">
    <text evidence="3">Part of a sulfur-relay system.</text>
</comment>
<comment type="similarity">
    <text evidence="3">Belongs to the dsrC/tusE family.</text>
</comment>
<dbReference type="Gene3D" id="3.30.1420.10">
    <property type="match status" value="1"/>
</dbReference>
<evidence type="ECO:0000256" key="2">
    <source>
        <dbReference type="ARBA" id="ARBA00022490"/>
    </source>
</evidence>
<dbReference type="AlphaFoldDB" id="A0A1N7PJ71"/>
<protein>
    <recommendedName>
        <fullName evidence="3">Sulfurtransferase</fullName>
        <ecNumber evidence="3">2.8.1.-</ecNumber>
    </recommendedName>
</protein>
<dbReference type="InterPro" id="IPR025526">
    <property type="entry name" value="DsrC-like_dom_sf"/>
</dbReference>
<sequence length="111" mass="12602">MRHITIADKDLTLDDEGYLLDLTDWSEAVAEYLSNEEQIQLTDAHWEIIHVIRDFYRQYELSPAMRPLVKAVGITLGDDKGKSIYLMKLFPQSPAKQAAKLAGLPKPTNCL</sequence>
<dbReference type="STRING" id="619304.SAMN05421760_11556"/>
<keyword evidence="6" id="KW-1185">Reference proteome</keyword>
<dbReference type="RefSeq" id="WP_054342255.1">
    <property type="nucleotide sequence ID" value="NZ_FTOE01000015.1"/>
</dbReference>
<keyword evidence="3" id="KW-0808">Transferase</keyword>
<evidence type="ECO:0000313" key="5">
    <source>
        <dbReference type="EMBL" id="SIT10606.1"/>
    </source>
</evidence>
<dbReference type="PANTHER" id="PTHR37010:SF1">
    <property type="entry name" value="SULFURTRANSFERASE TUSE"/>
    <property type="match status" value="1"/>
</dbReference>
<proteinExistence type="inferred from homology"/>
<dbReference type="Pfam" id="PF04358">
    <property type="entry name" value="DsrC"/>
    <property type="match status" value="1"/>
</dbReference>
<evidence type="ECO:0000256" key="1">
    <source>
        <dbReference type="ARBA" id="ARBA00004496"/>
    </source>
</evidence>
<dbReference type="GO" id="GO:0016740">
    <property type="term" value="F:transferase activity"/>
    <property type="evidence" value="ECO:0007669"/>
    <property type="project" value="UniProtKB-KW"/>
</dbReference>
<evidence type="ECO:0000256" key="3">
    <source>
        <dbReference type="PIRNR" id="PIRNR006223"/>
    </source>
</evidence>
<dbReference type="GO" id="GO:0097163">
    <property type="term" value="F:sulfur carrier activity"/>
    <property type="evidence" value="ECO:0007669"/>
    <property type="project" value="TreeGrafter"/>
</dbReference>
<comment type="subcellular location">
    <subcellularLocation>
        <location evidence="1">Cytoplasm</location>
    </subcellularLocation>
</comment>
<organism evidence="5 6">
    <name type="scientific">Neptunomonas antarctica</name>
    <dbReference type="NCBI Taxonomy" id="619304"/>
    <lineage>
        <taxon>Bacteria</taxon>
        <taxon>Pseudomonadati</taxon>
        <taxon>Pseudomonadota</taxon>
        <taxon>Gammaproteobacteria</taxon>
        <taxon>Oceanospirillales</taxon>
        <taxon>Oceanospirillaceae</taxon>
        <taxon>Neptunomonas</taxon>
    </lineage>
</organism>
<dbReference type="Gene3D" id="1.10.10.370">
    <property type="entry name" value="DsrC-like protein, C-terminal domain"/>
    <property type="match status" value="1"/>
</dbReference>
<dbReference type="EMBL" id="FTOE01000015">
    <property type="protein sequence ID" value="SIT10606.1"/>
    <property type="molecule type" value="Genomic_DNA"/>
</dbReference>
<feature type="active site" description="Cysteine persulfide intermediate" evidence="4">
    <location>
        <position position="110"/>
    </location>
</feature>
<dbReference type="Proteomes" id="UP000185999">
    <property type="component" value="Unassembled WGS sequence"/>
</dbReference>
<accession>A0A1N7PJ71</accession>
<evidence type="ECO:0000313" key="6">
    <source>
        <dbReference type="Proteomes" id="UP000185999"/>
    </source>
</evidence>
<reference evidence="6" key="1">
    <citation type="submission" date="2017-01" db="EMBL/GenBank/DDBJ databases">
        <authorList>
            <person name="Varghese N."/>
            <person name="Submissions S."/>
        </authorList>
    </citation>
    <scope>NUCLEOTIDE SEQUENCE [LARGE SCALE GENOMIC DNA]</scope>
    <source>
        <strain evidence="6">DSM 22306</strain>
    </source>
</reference>
<dbReference type="SUPFAM" id="SSF69721">
    <property type="entry name" value="DsrC, the gamma subunit of dissimilatory sulfite reductase"/>
    <property type="match status" value="1"/>
</dbReference>
<dbReference type="InterPro" id="IPR042072">
    <property type="entry name" value="DsrC-like_C"/>
</dbReference>
<keyword evidence="2" id="KW-0963">Cytoplasm</keyword>
<dbReference type="EC" id="2.8.1.-" evidence="3"/>
<dbReference type="GO" id="GO:0005737">
    <property type="term" value="C:cytoplasm"/>
    <property type="evidence" value="ECO:0007669"/>
    <property type="project" value="UniProtKB-SubCell"/>
</dbReference>